<reference evidence="1" key="1">
    <citation type="submission" date="2017-02" db="UniProtKB">
        <authorList>
            <consortium name="WormBaseParasite"/>
        </authorList>
    </citation>
    <scope>IDENTIFICATION</scope>
</reference>
<organism evidence="1">
    <name type="scientific">Nippostrongylus brasiliensis</name>
    <name type="common">Rat hookworm</name>
    <dbReference type="NCBI Taxonomy" id="27835"/>
    <lineage>
        <taxon>Eukaryota</taxon>
        <taxon>Metazoa</taxon>
        <taxon>Ecdysozoa</taxon>
        <taxon>Nematoda</taxon>
        <taxon>Chromadorea</taxon>
        <taxon>Rhabditida</taxon>
        <taxon>Rhabditina</taxon>
        <taxon>Rhabditomorpha</taxon>
        <taxon>Strongyloidea</taxon>
        <taxon>Heligmosomidae</taxon>
        <taxon>Nippostrongylus</taxon>
    </lineage>
</organism>
<sequence length="115" mass="12023">LSTLEGYPEAVAQALPRRALAGGFEDLVAALWDRLDEEDQFPDEGIFGAEALEDDARQHHILRGAGKAHDGGLPGPIRGRAISHQGWGAPKSIDRLAGISPALYGGGDCAKGIGL</sequence>
<dbReference type="AlphaFoldDB" id="A0A0N4XQ42"/>
<proteinExistence type="predicted"/>
<evidence type="ECO:0000313" key="1">
    <source>
        <dbReference type="WBParaSite" id="NBR_0000464401-mRNA-1"/>
    </source>
</evidence>
<dbReference type="WBParaSite" id="NBR_0000464401-mRNA-1">
    <property type="protein sequence ID" value="NBR_0000464401-mRNA-1"/>
    <property type="gene ID" value="NBR_0000464401"/>
</dbReference>
<name>A0A0N4XQ42_NIPBR</name>
<protein>
    <submittedName>
        <fullName evidence="1">NADH-quinone oxidoreductase subunit F</fullName>
    </submittedName>
</protein>
<accession>A0A0N4XQ42</accession>